<sequence length="64" mass="8014">MDNSFCKCFITIIVSHYHYHYYLELTKKSRLPSEIRDKLNFYLFRNLILWLFQTLMMKNSFEIR</sequence>
<accession>A0ABQ8IZK0</accession>
<organism evidence="1 2">
    <name type="scientific">Dermatophagoides pteronyssinus</name>
    <name type="common">European house dust mite</name>
    <dbReference type="NCBI Taxonomy" id="6956"/>
    <lineage>
        <taxon>Eukaryota</taxon>
        <taxon>Metazoa</taxon>
        <taxon>Ecdysozoa</taxon>
        <taxon>Arthropoda</taxon>
        <taxon>Chelicerata</taxon>
        <taxon>Arachnida</taxon>
        <taxon>Acari</taxon>
        <taxon>Acariformes</taxon>
        <taxon>Sarcoptiformes</taxon>
        <taxon>Astigmata</taxon>
        <taxon>Psoroptidia</taxon>
        <taxon>Analgoidea</taxon>
        <taxon>Pyroglyphidae</taxon>
        <taxon>Dermatophagoidinae</taxon>
        <taxon>Dermatophagoides</taxon>
    </lineage>
</organism>
<comment type="caution">
    <text evidence="1">The sequence shown here is derived from an EMBL/GenBank/DDBJ whole genome shotgun (WGS) entry which is preliminary data.</text>
</comment>
<name>A0ABQ8IZK0_DERPT</name>
<reference evidence="1 2" key="2">
    <citation type="journal article" date="2022" name="Mol. Biol. Evol.">
        <title>Comparative Genomics Reveals Insights into the Divergent Evolution of Astigmatic Mites and Household Pest Adaptations.</title>
        <authorList>
            <person name="Xiong Q."/>
            <person name="Wan A.T."/>
            <person name="Liu X."/>
            <person name="Fung C.S."/>
            <person name="Xiao X."/>
            <person name="Malainual N."/>
            <person name="Hou J."/>
            <person name="Wang L."/>
            <person name="Wang M."/>
            <person name="Yang K.Y."/>
            <person name="Cui Y."/>
            <person name="Leung E.L."/>
            <person name="Nong W."/>
            <person name="Shin S.K."/>
            <person name="Au S.W."/>
            <person name="Jeong K.Y."/>
            <person name="Chew F.T."/>
            <person name="Hui J.H."/>
            <person name="Leung T.F."/>
            <person name="Tungtrongchitr A."/>
            <person name="Zhong N."/>
            <person name="Liu Z."/>
            <person name="Tsui S.K."/>
        </authorList>
    </citation>
    <scope>NUCLEOTIDE SEQUENCE [LARGE SCALE GENOMIC DNA]</scope>
    <source>
        <strain evidence="1">Derp</strain>
    </source>
</reference>
<protein>
    <submittedName>
        <fullName evidence="1">Uncharacterized protein</fullName>
    </submittedName>
</protein>
<proteinExistence type="predicted"/>
<reference evidence="1 2" key="1">
    <citation type="journal article" date="2018" name="J. Allergy Clin. Immunol.">
        <title>High-quality assembly of Dermatophagoides pteronyssinus genome and transcriptome reveals a wide range of novel allergens.</title>
        <authorList>
            <person name="Liu X.Y."/>
            <person name="Yang K.Y."/>
            <person name="Wang M.Q."/>
            <person name="Kwok J.S."/>
            <person name="Zeng X."/>
            <person name="Yang Z."/>
            <person name="Xiao X.J."/>
            <person name="Lau C.P."/>
            <person name="Li Y."/>
            <person name="Huang Z.M."/>
            <person name="Ba J.G."/>
            <person name="Yim A.K."/>
            <person name="Ouyang C.Y."/>
            <person name="Ngai S.M."/>
            <person name="Chan T.F."/>
            <person name="Leung E.L."/>
            <person name="Liu L."/>
            <person name="Liu Z.G."/>
            <person name="Tsui S.K."/>
        </authorList>
    </citation>
    <scope>NUCLEOTIDE SEQUENCE [LARGE SCALE GENOMIC DNA]</scope>
    <source>
        <strain evidence="1">Derp</strain>
    </source>
</reference>
<evidence type="ECO:0000313" key="2">
    <source>
        <dbReference type="Proteomes" id="UP000887458"/>
    </source>
</evidence>
<gene>
    <name evidence="1" type="ORF">DERP_000222</name>
</gene>
<dbReference type="EMBL" id="NJHN03000095">
    <property type="protein sequence ID" value="KAH9415731.1"/>
    <property type="molecule type" value="Genomic_DNA"/>
</dbReference>
<keyword evidence="2" id="KW-1185">Reference proteome</keyword>
<evidence type="ECO:0000313" key="1">
    <source>
        <dbReference type="EMBL" id="KAH9415731.1"/>
    </source>
</evidence>
<dbReference type="Proteomes" id="UP000887458">
    <property type="component" value="Unassembled WGS sequence"/>
</dbReference>